<sequence>MIGAYRAAVRALWPVLKQRIRQRFLDKGGPPERWPERLGRDESPRGDAPVIWVHAVSVGEMMSALPLIDALLDARPEAQVLLTTGTASSAELAAKRLPERACHRFAPLDHPRIVARFLDHWQPERAIFIESEIWPAQIDALAQRSIPLALVSARLTERSMARWQRLGRLGRAVFGAIPLILTQDEDSAARARALGAPEVAVGGSLKLAGGRLPVDEALLSKMNAAIGTRPVWIAASTHPGEEEIIAAAHRAVRAAVPDALCILAPRHVERGDDIAAMLCDPPRRSDGALPGAEDGLYLADSYGEMGTWFSLAPLVFMGGSLVAGVGGHNPLEAAGFGAAILTGPHFANAQADFDRLIQAGAALEVQGEADLADAVLRLLTGDAAQAMGRIAETKAGSPDIAREIAARCLAL</sequence>
<feature type="domain" description="3-deoxy-D-manno-octulosonic-acid transferase N-terminal" evidence="11">
    <location>
        <begin position="32"/>
        <end position="207"/>
    </location>
</feature>
<feature type="site" description="Transition state stabilizer" evidence="9">
    <location>
        <position position="130"/>
    </location>
</feature>
<feature type="site" description="Transition state stabilizer" evidence="9">
    <location>
        <position position="206"/>
    </location>
</feature>
<name>A0A547PQL4_9RHOB</name>
<evidence type="ECO:0000256" key="10">
    <source>
        <dbReference type="RuleBase" id="RU365103"/>
    </source>
</evidence>
<dbReference type="AlphaFoldDB" id="A0A547PQL4"/>
<feature type="active site" description="Proton acceptor" evidence="8">
    <location>
        <position position="60"/>
    </location>
</feature>
<reference evidence="12 13" key="1">
    <citation type="submission" date="2019-06" db="EMBL/GenBank/DDBJ databases">
        <title>Paenimaribius caenipelagi gen. nov., sp. nov., isolated from a tidal flat.</title>
        <authorList>
            <person name="Yoon J.-H."/>
        </authorList>
    </citation>
    <scope>NUCLEOTIDE SEQUENCE [LARGE SCALE GENOMIC DNA]</scope>
    <source>
        <strain evidence="12 13">JBTF-M29</strain>
    </source>
</reference>
<dbReference type="SUPFAM" id="SSF53756">
    <property type="entry name" value="UDP-Glycosyltransferase/glycogen phosphorylase"/>
    <property type="match status" value="1"/>
</dbReference>
<evidence type="ECO:0000256" key="6">
    <source>
        <dbReference type="ARBA" id="ARBA00031445"/>
    </source>
</evidence>
<dbReference type="EC" id="2.4.99.12" evidence="3 10"/>
<comment type="catalytic activity">
    <reaction evidence="7 10">
        <text>lipid IVA (E. coli) + CMP-3-deoxy-beta-D-manno-octulosonate = alpha-Kdo-(2-&gt;6)-lipid IVA (E. coli) + CMP + H(+)</text>
        <dbReference type="Rhea" id="RHEA:28066"/>
        <dbReference type="ChEBI" id="CHEBI:15378"/>
        <dbReference type="ChEBI" id="CHEBI:58603"/>
        <dbReference type="ChEBI" id="CHEBI:60364"/>
        <dbReference type="ChEBI" id="CHEBI:60377"/>
        <dbReference type="ChEBI" id="CHEBI:85987"/>
        <dbReference type="EC" id="2.4.99.12"/>
    </reaction>
</comment>
<keyword evidence="13" id="KW-1185">Reference proteome</keyword>
<evidence type="ECO:0000313" key="12">
    <source>
        <dbReference type="EMBL" id="TRD16436.1"/>
    </source>
</evidence>
<dbReference type="GO" id="GO:0043842">
    <property type="term" value="F:Kdo transferase activity"/>
    <property type="evidence" value="ECO:0007669"/>
    <property type="project" value="UniProtKB-EC"/>
</dbReference>
<evidence type="ECO:0000256" key="4">
    <source>
        <dbReference type="ARBA" id="ARBA00019077"/>
    </source>
</evidence>
<evidence type="ECO:0000256" key="5">
    <source>
        <dbReference type="ARBA" id="ARBA00022679"/>
    </source>
</evidence>
<accession>A0A547PQL4</accession>
<dbReference type="GO" id="GO:0009244">
    <property type="term" value="P:lipopolysaccharide core region biosynthetic process"/>
    <property type="evidence" value="ECO:0007669"/>
    <property type="project" value="UniProtKB-UniRule"/>
</dbReference>
<evidence type="ECO:0000256" key="2">
    <source>
        <dbReference type="ARBA" id="ARBA00004713"/>
    </source>
</evidence>
<dbReference type="PANTHER" id="PTHR42755">
    <property type="entry name" value="3-DEOXY-MANNO-OCTULOSONATE CYTIDYLYLTRANSFERASE"/>
    <property type="match status" value="1"/>
</dbReference>
<evidence type="ECO:0000256" key="3">
    <source>
        <dbReference type="ARBA" id="ARBA00012621"/>
    </source>
</evidence>
<dbReference type="PANTHER" id="PTHR42755:SF1">
    <property type="entry name" value="3-DEOXY-D-MANNO-OCTULOSONIC ACID TRANSFERASE, MITOCHONDRIAL-RELATED"/>
    <property type="match status" value="1"/>
</dbReference>
<dbReference type="Gene3D" id="3.40.50.2000">
    <property type="entry name" value="Glycogen Phosphorylase B"/>
    <property type="match status" value="1"/>
</dbReference>
<comment type="function">
    <text evidence="1 10">Involved in lipopolysaccharide (LPS) biosynthesis. Catalyzes the transfer of 3-deoxy-D-manno-octulosonate (Kdo) residue(s) from CMP-Kdo to lipid IV(A), the tetraacyldisaccharide-1,4'-bisphosphate precursor of lipid A.</text>
</comment>
<evidence type="ECO:0000313" key="13">
    <source>
        <dbReference type="Proteomes" id="UP000318590"/>
    </source>
</evidence>
<dbReference type="InterPro" id="IPR038107">
    <property type="entry name" value="Glycos_transf_N_sf"/>
</dbReference>
<protein>
    <recommendedName>
        <fullName evidence="4 10">3-deoxy-D-manno-octulosonic acid transferase</fullName>
        <shortName evidence="10">Kdo transferase</shortName>
        <ecNumber evidence="3 10">2.4.99.12</ecNumber>
    </recommendedName>
    <alternativeName>
        <fullName evidence="6 10">Lipid IV(A) 3-deoxy-D-manno-octulosonic acid transferase</fullName>
    </alternativeName>
</protein>
<dbReference type="GO" id="GO:0009245">
    <property type="term" value="P:lipid A biosynthetic process"/>
    <property type="evidence" value="ECO:0007669"/>
    <property type="project" value="TreeGrafter"/>
</dbReference>
<dbReference type="Proteomes" id="UP000318590">
    <property type="component" value="Unassembled WGS sequence"/>
</dbReference>
<organism evidence="12 13">
    <name type="scientific">Palleronia caenipelagi</name>
    <dbReference type="NCBI Taxonomy" id="2489174"/>
    <lineage>
        <taxon>Bacteria</taxon>
        <taxon>Pseudomonadati</taxon>
        <taxon>Pseudomonadota</taxon>
        <taxon>Alphaproteobacteria</taxon>
        <taxon>Rhodobacterales</taxon>
        <taxon>Roseobacteraceae</taxon>
        <taxon>Palleronia</taxon>
    </lineage>
</organism>
<evidence type="ECO:0000256" key="8">
    <source>
        <dbReference type="PIRSR" id="PIRSR639901-1"/>
    </source>
</evidence>
<dbReference type="Gene3D" id="3.40.50.11720">
    <property type="entry name" value="3-Deoxy-D-manno-octulosonic-acid transferase, N-terminal domain"/>
    <property type="match status" value="1"/>
</dbReference>
<keyword evidence="5 10" id="KW-0808">Transferase</keyword>
<comment type="pathway">
    <text evidence="2 10">Bacterial outer membrane biogenesis; LPS core biosynthesis.</text>
</comment>
<keyword evidence="10" id="KW-0472">Membrane</keyword>
<evidence type="ECO:0000259" key="11">
    <source>
        <dbReference type="Pfam" id="PF04413"/>
    </source>
</evidence>
<keyword evidence="10" id="KW-1003">Cell membrane</keyword>
<dbReference type="EMBL" id="VFSV01000029">
    <property type="protein sequence ID" value="TRD16436.1"/>
    <property type="molecule type" value="Genomic_DNA"/>
</dbReference>
<dbReference type="Pfam" id="PF04413">
    <property type="entry name" value="Glycos_transf_N"/>
    <property type="match status" value="1"/>
</dbReference>
<dbReference type="GO" id="GO:0005886">
    <property type="term" value="C:plasma membrane"/>
    <property type="evidence" value="ECO:0007669"/>
    <property type="project" value="UniProtKB-SubCell"/>
</dbReference>
<comment type="similarity">
    <text evidence="10">Belongs to the glycosyltransferase group 1 family.</text>
</comment>
<dbReference type="OrthoDB" id="9789797at2"/>
<comment type="caution">
    <text evidence="12">The sequence shown here is derived from an EMBL/GenBank/DDBJ whole genome shotgun (WGS) entry which is preliminary data.</text>
</comment>
<proteinExistence type="inferred from homology"/>
<gene>
    <name evidence="12" type="ORF">FEV53_14335</name>
</gene>
<dbReference type="UniPathway" id="UPA00958"/>
<dbReference type="InterPro" id="IPR007507">
    <property type="entry name" value="Glycos_transf_N"/>
</dbReference>
<keyword evidence="10" id="KW-0448">Lipopolysaccharide biosynthesis</keyword>
<evidence type="ECO:0000256" key="7">
    <source>
        <dbReference type="ARBA" id="ARBA00049183"/>
    </source>
</evidence>
<dbReference type="InterPro" id="IPR039901">
    <property type="entry name" value="Kdotransferase"/>
</dbReference>
<evidence type="ECO:0000256" key="1">
    <source>
        <dbReference type="ARBA" id="ARBA00003394"/>
    </source>
</evidence>
<dbReference type="RefSeq" id="WP_142835506.1">
    <property type="nucleotide sequence ID" value="NZ_VFSV01000029.1"/>
</dbReference>
<comment type="subcellular location">
    <subcellularLocation>
        <location evidence="10">Cell membrane</location>
    </subcellularLocation>
</comment>
<evidence type="ECO:0000256" key="9">
    <source>
        <dbReference type="PIRSR" id="PIRSR639901-2"/>
    </source>
</evidence>